<dbReference type="AlphaFoldDB" id="A0A820ADK4"/>
<feature type="domain" description="PI3K/PI4K catalytic" evidence="1">
    <location>
        <begin position="1"/>
        <end position="199"/>
    </location>
</feature>
<accession>A0A820ADK4</accession>
<reference evidence="3" key="1">
    <citation type="submission" date="2021-02" db="EMBL/GenBank/DDBJ databases">
        <authorList>
            <person name="Nowell W R."/>
        </authorList>
    </citation>
    <scope>NUCLEOTIDE SEQUENCE</scope>
</reference>
<evidence type="ECO:0000313" key="4">
    <source>
        <dbReference type="Proteomes" id="UP000663874"/>
    </source>
</evidence>
<dbReference type="Pfam" id="PF00454">
    <property type="entry name" value="PI3_PI4_kinase"/>
    <property type="match status" value="1"/>
</dbReference>
<dbReference type="InterPro" id="IPR011009">
    <property type="entry name" value="Kinase-like_dom_sf"/>
</dbReference>
<evidence type="ECO:0000259" key="1">
    <source>
        <dbReference type="PROSITE" id="PS50290"/>
    </source>
</evidence>
<feature type="domain" description="FATC" evidence="2">
    <location>
        <begin position="213"/>
        <end position="245"/>
    </location>
</feature>
<dbReference type="PANTHER" id="PTHR11139:SF68">
    <property type="entry name" value="DNA-DEPENDENT PROTEIN KINASE CATALYTIC SUBUNIT"/>
    <property type="match status" value="1"/>
</dbReference>
<proteinExistence type="predicted"/>
<dbReference type="PANTHER" id="PTHR11139">
    <property type="entry name" value="ATAXIA TELANGIECTASIA MUTATED ATM -RELATED"/>
    <property type="match status" value="1"/>
</dbReference>
<dbReference type="SMART" id="SM00146">
    <property type="entry name" value="PI3Kc"/>
    <property type="match status" value="1"/>
</dbReference>
<dbReference type="Gene3D" id="1.10.1070.11">
    <property type="entry name" value="Phosphatidylinositol 3-/4-kinase, catalytic domain"/>
    <property type="match status" value="1"/>
</dbReference>
<dbReference type="GO" id="GO:0005634">
    <property type="term" value="C:nucleus"/>
    <property type="evidence" value="ECO:0007669"/>
    <property type="project" value="TreeGrafter"/>
</dbReference>
<dbReference type="PROSITE" id="PS50290">
    <property type="entry name" value="PI3_4_KINASE_3"/>
    <property type="match status" value="1"/>
</dbReference>
<dbReference type="GO" id="GO:0000723">
    <property type="term" value="P:telomere maintenance"/>
    <property type="evidence" value="ECO:0007669"/>
    <property type="project" value="TreeGrafter"/>
</dbReference>
<dbReference type="GO" id="GO:0008630">
    <property type="term" value="P:intrinsic apoptotic signaling pathway in response to DNA damage"/>
    <property type="evidence" value="ECO:0007669"/>
    <property type="project" value="TreeGrafter"/>
</dbReference>
<dbReference type="GO" id="GO:0004674">
    <property type="term" value="F:protein serine/threonine kinase activity"/>
    <property type="evidence" value="ECO:0007669"/>
    <property type="project" value="TreeGrafter"/>
</dbReference>
<comment type="caution">
    <text evidence="3">The sequence shown here is derived from an EMBL/GenBank/DDBJ whole genome shotgun (WGS) entry which is preliminary data.</text>
</comment>
<evidence type="ECO:0000259" key="2">
    <source>
        <dbReference type="PROSITE" id="PS51190"/>
    </source>
</evidence>
<dbReference type="InterPro" id="IPR000403">
    <property type="entry name" value="PI3/4_kinase_cat_dom"/>
</dbReference>
<dbReference type="PROSITE" id="PS51190">
    <property type="entry name" value="FATC"/>
    <property type="match status" value="1"/>
</dbReference>
<evidence type="ECO:0008006" key="5">
    <source>
        <dbReference type="Google" id="ProtNLM"/>
    </source>
</evidence>
<dbReference type="EMBL" id="CAJOBE010015621">
    <property type="protein sequence ID" value="CAF4191522.1"/>
    <property type="molecule type" value="Genomic_DNA"/>
</dbReference>
<name>A0A820ADK4_9BILA</name>
<dbReference type="InterPro" id="IPR003152">
    <property type="entry name" value="FATC_dom"/>
</dbReference>
<protein>
    <recommendedName>
        <fullName evidence="5">Non-specific serine/threonine protein kinase</fullName>
    </recommendedName>
</protein>
<dbReference type="InterPro" id="IPR036940">
    <property type="entry name" value="PI3/4_kinase_cat_sf"/>
</dbReference>
<evidence type="ECO:0000313" key="3">
    <source>
        <dbReference type="EMBL" id="CAF4191522.1"/>
    </source>
</evidence>
<gene>
    <name evidence="3" type="ORF">FNK824_LOCUS35774</name>
</gene>
<feature type="non-terminal residue" evidence="3">
    <location>
        <position position="245"/>
    </location>
</feature>
<organism evidence="3 4">
    <name type="scientific">Rotaria sordida</name>
    <dbReference type="NCBI Taxonomy" id="392033"/>
    <lineage>
        <taxon>Eukaryota</taxon>
        <taxon>Metazoa</taxon>
        <taxon>Spiralia</taxon>
        <taxon>Gnathifera</taxon>
        <taxon>Rotifera</taxon>
        <taxon>Eurotatoria</taxon>
        <taxon>Bdelloidea</taxon>
        <taxon>Philodinida</taxon>
        <taxon>Philodinidae</taxon>
        <taxon>Rotaria</taxon>
    </lineage>
</organism>
<sequence>KAQVQEEFNHIQSVIPVDLLRRAYYKIANSHEGFYTLRQQFITSYAVLCTSQYILGIGDRHQSNFLIDTSSGHIIGIDFGSAFNAATIHLPVPELIPIRLTRQLTQLMSPIGTAGLFRATMIHTMNALRENSNLLLSTMDVFIKEPLMEWMEHALKTSKQVAQNGISDLKLNSFLRSSNLKEARRQMEKVVGGDQIDSKRAQILLKYNSNRYHKLTVDEQIDCIIDQATDVDILGRSWADLETFM</sequence>
<dbReference type="Proteomes" id="UP000663874">
    <property type="component" value="Unassembled WGS sequence"/>
</dbReference>
<dbReference type="GO" id="GO:0006302">
    <property type="term" value="P:double-strand break repair"/>
    <property type="evidence" value="ECO:0007669"/>
    <property type="project" value="TreeGrafter"/>
</dbReference>
<dbReference type="InterPro" id="IPR050517">
    <property type="entry name" value="DDR_Repair_Kinase"/>
</dbReference>
<dbReference type="SUPFAM" id="SSF56112">
    <property type="entry name" value="Protein kinase-like (PK-like)"/>
    <property type="match status" value="1"/>
</dbReference>